<accession>A0ACC8EN20</accession>
<dbReference type="Proteomes" id="UP000250078">
    <property type="component" value="Unassembled WGS sequence"/>
</dbReference>
<evidence type="ECO:0000313" key="1">
    <source>
        <dbReference type="EMBL" id="OCK87705.1"/>
    </source>
</evidence>
<organism evidence="1 2">
    <name type="scientific">Cenococcum geophilum 1.58</name>
    <dbReference type="NCBI Taxonomy" id="794803"/>
    <lineage>
        <taxon>Eukaryota</taxon>
        <taxon>Fungi</taxon>
        <taxon>Dikarya</taxon>
        <taxon>Ascomycota</taxon>
        <taxon>Pezizomycotina</taxon>
        <taxon>Dothideomycetes</taxon>
        <taxon>Pleosporomycetidae</taxon>
        <taxon>Gloniales</taxon>
        <taxon>Gloniaceae</taxon>
        <taxon>Cenococcum</taxon>
    </lineage>
</organism>
<gene>
    <name evidence="1" type="ORF">K441DRAFT_682425</name>
</gene>
<name>A0ACC8EN20_9PEZI</name>
<evidence type="ECO:0000313" key="2">
    <source>
        <dbReference type="Proteomes" id="UP000250078"/>
    </source>
</evidence>
<dbReference type="EMBL" id="KV748256">
    <property type="protein sequence ID" value="OCK87705.1"/>
    <property type="molecule type" value="Genomic_DNA"/>
</dbReference>
<proteinExistence type="predicted"/>
<reference evidence="1 2" key="1">
    <citation type="journal article" date="2016" name="Nat. Commun.">
        <title>Ectomycorrhizal ecology is imprinted in the genome of the dominant symbiotic fungus Cenococcum geophilum.</title>
        <authorList>
            <consortium name="DOE Joint Genome Institute"/>
            <person name="Peter M."/>
            <person name="Kohler A."/>
            <person name="Ohm R.A."/>
            <person name="Kuo A."/>
            <person name="Krutzmann J."/>
            <person name="Morin E."/>
            <person name="Arend M."/>
            <person name="Barry K.W."/>
            <person name="Binder M."/>
            <person name="Choi C."/>
            <person name="Clum A."/>
            <person name="Copeland A."/>
            <person name="Grisel N."/>
            <person name="Haridas S."/>
            <person name="Kipfer T."/>
            <person name="LaButti K."/>
            <person name="Lindquist E."/>
            <person name="Lipzen A."/>
            <person name="Maire R."/>
            <person name="Meier B."/>
            <person name="Mihaltcheva S."/>
            <person name="Molinier V."/>
            <person name="Murat C."/>
            <person name="Poggeler S."/>
            <person name="Quandt C.A."/>
            <person name="Sperisen C."/>
            <person name="Tritt A."/>
            <person name="Tisserant E."/>
            <person name="Crous P.W."/>
            <person name="Henrissat B."/>
            <person name="Nehls U."/>
            <person name="Egli S."/>
            <person name="Spatafora J.W."/>
            <person name="Grigoriev I.V."/>
            <person name="Martin F.M."/>
        </authorList>
    </citation>
    <scope>NUCLEOTIDE SEQUENCE [LARGE SCALE GENOMIC DNA]</scope>
    <source>
        <strain evidence="1 2">1.58</strain>
    </source>
</reference>
<sequence length="220" mass="24456">MSYANHQLDLEEEAEQSQAIQGKGIASCGQRRRRGSSSSPTPQAGSNKRARVDEESYRVVSRVRFDEVQEHRAEADYRVNLEYERSIQWYVPGKYAASPGNELLDTSGNSLTPQEFYGDELPVQEHIAESDGDENWFGAVEDSKEPDSGQESIKKMVSAPDDKDVTTYISAGISLGILQSLQTLQIGTRRTLTEVIRAKLTRGIPQGKLIGELDVKVMPH</sequence>
<protein>
    <submittedName>
        <fullName evidence="1">Uncharacterized protein</fullName>
    </submittedName>
</protein>
<keyword evidence="2" id="KW-1185">Reference proteome</keyword>